<gene>
    <name evidence="2" type="ORF">SAMN04488008_11178</name>
</gene>
<feature type="transmembrane region" description="Helical" evidence="1">
    <location>
        <begin position="72"/>
        <end position="89"/>
    </location>
</feature>
<evidence type="ECO:0008006" key="4">
    <source>
        <dbReference type="Google" id="ProtNLM"/>
    </source>
</evidence>
<protein>
    <recommendedName>
        <fullName evidence="4">Riboflavin synthase subunit beta</fullName>
    </recommendedName>
</protein>
<evidence type="ECO:0000313" key="2">
    <source>
        <dbReference type="EMBL" id="SEM20338.1"/>
    </source>
</evidence>
<sequence length="99" mass="11784">MGMLSKITRLRKNRKFDYNPRYYDGKGKGNPFKMEPKFDQFRSTLDTSRGLKRKINRALEDAKRKGDRNLKIRMLVILAILLLIFLYIIDFDLSIFYSS</sequence>
<evidence type="ECO:0000256" key="1">
    <source>
        <dbReference type="SAM" id="Phobius"/>
    </source>
</evidence>
<organism evidence="2 3">
    <name type="scientific">Maribacter orientalis</name>
    <dbReference type="NCBI Taxonomy" id="228957"/>
    <lineage>
        <taxon>Bacteria</taxon>
        <taxon>Pseudomonadati</taxon>
        <taxon>Bacteroidota</taxon>
        <taxon>Flavobacteriia</taxon>
        <taxon>Flavobacteriales</taxon>
        <taxon>Flavobacteriaceae</taxon>
        <taxon>Maribacter</taxon>
    </lineage>
</organism>
<keyword evidence="1" id="KW-0812">Transmembrane</keyword>
<accession>A0A1H7WH27</accession>
<dbReference type="EMBL" id="FNZN01000011">
    <property type="protein sequence ID" value="SEM20338.1"/>
    <property type="molecule type" value="Genomic_DNA"/>
</dbReference>
<name>A0A1H7WH27_9FLAO</name>
<dbReference type="AlphaFoldDB" id="A0A1H7WH27"/>
<keyword evidence="1" id="KW-0472">Membrane</keyword>
<keyword evidence="1" id="KW-1133">Transmembrane helix</keyword>
<proteinExistence type="predicted"/>
<dbReference type="Proteomes" id="UP000198990">
    <property type="component" value="Unassembled WGS sequence"/>
</dbReference>
<reference evidence="3" key="1">
    <citation type="submission" date="2016-10" db="EMBL/GenBank/DDBJ databases">
        <authorList>
            <person name="Varghese N."/>
            <person name="Submissions S."/>
        </authorList>
    </citation>
    <scope>NUCLEOTIDE SEQUENCE [LARGE SCALE GENOMIC DNA]</scope>
    <source>
        <strain evidence="3">DSM 16471</strain>
    </source>
</reference>
<keyword evidence="3" id="KW-1185">Reference proteome</keyword>
<evidence type="ECO:0000313" key="3">
    <source>
        <dbReference type="Proteomes" id="UP000198990"/>
    </source>
</evidence>
<dbReference type="STRING" id="228957.SAMN04488008_11178"/>
<dbReference type="OrthoDB" id="1139505at2"/>